<name>A0A3N4L862_9PEZI</name>
<accession>A0A3N4L862</accession>
<proteinExistence type="predicted"/>
<evidence type="ECO:0000313" key="1">
    <source>
        <dbReference type="EMBL" id="RPB16821.1"/>
    </source>
</evidence>
<keyword evidence="2" id="KW-1185">Reference proteome</keyword>
<dbReference type="AlphaFoldDB" id="A0A3N4L862"/>
<sequence length="159" mass="17547">MAFGGFGLCCHAFPLFLGREIVRCLAGKITATSWHPRIILETRDRVGKRCEISKVLYYLTTSYVKALILILPLAAHYLDRTDVVDFSSPSCFSPCFLLIPAVAKLVPNCPNCCLLACSHTQSIPHNLTQPGVTTVVGKYPYLHIDESRLPSAQCSCFPD</sequence>
<dbReference type="InParanoid" id="A0A3N4L862"/>
<dbReference type="EMBL" id="ML119107">
    <property type="protein sequence ID" value="RPB16821.1"/>
    <property type="molecule type" value="Genomic_DNA"/>
</dbReference>
<organism evidence="1 2">
    <name type="scientific">Morchella conica CCBAS932</name>
    <dbReference type="NCBI Taxonomy" id="1392247"/>
    <lineage>
        <taxon>Eukaryota</taxon>
        <taxon>Fungi</taxon>
        <taxon>Dikarya</taxon>
        <taxon>Ascomycota</taxon>
        <taxon>Pezizomycotina</taxon>
        <taxon>Pezizomycetes</taxon>
        <taxon>Pezizales</taxon>
        <taxon>Morchellaceae</taxon>
        <taxon>Morchella</taxon>
    </lineage>
</organism>
<dbReference type="Proteomes" id="UP000277580">
    <property type="component" value="Unassembled WGS sequence"/>
</dbReference>
<gene>
    <name evidence="1" type="ORF">P167DRAFT_541585</name>
</gene>
<protein>
    <submittedName>
        <fullName evidence="1">Uncharacterized protein</fullName>
    </submittedName>
</protein>
<reference evidence="1 2" key="1">
    <citation type="journal article" date="2018" name="Nat. Ecol. Evol.">
        <title>Pezizomycetes genomes reveal the molecular basis of ectomycorrhizal truffle lifestyle.</title>
        <authorList>
            <person name="Murat C."/>
            <person name="Payen T."/>
            <person name="Noel B."/>
            <person name="Kuo A."/>
            <person name="Morin E."/>
            <person name="Chen J."/>
            <person name="Kohler A."/>
            <person name="Krizsan K."/>
            <person name="Balestrini R."/>
            <person name="Da Silva C."/>
            <person name="Montanini B."/>
            <person name="Hainaut M."/>
            <person name="Levati E."/>
            <person name="Barry K.W."/>
            <person name="Belfiori B."/>
            <person name="Cichocki N."/>
            <person name="Clum A."/>
            <person name="Dockter R.B."/>
            <person name="Fauchery L."/>
            <person name="Guy J."/>
            <person name="Iotti M."/>
            <person name="Le Tacon F."/>
            <person name="Lindquist E.A."/>
            <person name="Lipzen A."/>
            <person name="Malagnac F."/>
            <person name="Mello A."/>
            <person name="Molinier V."/>
            <person name="Miyauchi S."/>
            <person name="Poulain J."/>
            <person name="Riccioni C."/>
            <person name="Rubini A."/>
            <person name="Sitrit Y."/>
            <person name="Splivallo R."/>
            <person name="Traeger S."/>
            <person name="Wang M."/>
            <person name="Zifcakova L."/>
            <person name="Wipf D."/>
            <person name="Zambonelli A."/>
            <person name="Paolocci F."/>
            <person name="Nowrousian M."/>
            <person name="Ottonello S."/>
            <person name="Baldrian P."/>
            <person name="Spatafora J.W."/>
            <person name="Henrissat B."/>
            <person name="Nagy L.G."/>
            <person name="Aury J.M."/>
            <person name="Wincker P."/>
            <person name="Grigoriev I.V."/>
            <person name="Bonfante P."/>
            <person name="Martin F.M."/>
        </authorList>
    </citation>
    <scope>NUCLEOTIDE SEQUENCE [LARGE SCALE GENOMIC DNA]</scope>
    <source>
        <strain evidence="1 2">CCBAS932</strain>
    </source>
</reference>
<evidence type="ECO:0000313" key="2">
    <source>
        <dbReference type="Proteomes" id="UP000277580"/>
    </source>
</evidence>